<keyword evidence="1" id="KW-0472">Membrane</keyword>
<dbReference type="eggNOG" id="COG1686">
    <property type="taxonomic scope" value="Bacteria"/>
</dbReference>
<keyword evidence="3" id="KW-0378">Hydrolase</keyword>
<evidence type="ECO:0000313" key="4">
    <source>
        <dbReference type="Proteomes" id="UP000001505"/>
    </source>
</evidence>
<keyword evidence="3" id="KW-0645">Protease</keyword>
<dbReference type="GO" id="GO:0009002">
    <property type="term" value="F:serine-type D-Ala-D-Ala carboxypeptidase activity"/>
    <property type="evidence" value="ECO:0007669"/>
    <property type="project" value="UniProtKB-EC"/>
</dbReference>
<dbReference type="EC" id="3.4.16.4" evidence="3"/>
<dbReference type="AlphaFoldDB" id="D6YS23"/>
<dbReference type="STRING" id="716544.wcw_1519"/>
<accession>D6YS23</accession>
<dbReference type="GO" id="GO:0006508">
    <property type="term" value="P:proteolysis"/>
    <property type="evidence" value="ECO:0007669"/>
    <property type="project" value="InterPro"/>
</dbReference>
<dbReference type="EMBL" id="CP001928">
    <property type="protein sequence ID" value="ADI38868.1"/>
    <property type="molecule type" value="Genomic_DNA"/>
</dbReference>
<dbReference type="InterPro" id="IPR001967">
    <property type="entry name" value="Peptidase_S11_N"/>
</dbReference>
<dbReference type="SUPFAM" id="SSF56601">
    <property type="entry name" value="beta-lactamase/transpeptidase-like"/>
    <property type="match status" value="1"/>
</dbReference>
<evidence type="ECO:0000259" key="2">
    <source>
        <dbReference type="Pfam" id="PF00768"/>
    </source>
</evidence>
<evidence type="ECO:0000313" key="3">
    <source>
        <dbReference type="EMBL" id="ADI38868.1"/>
    </source>
</evidence>
<feature type="transmembrane region" description="Helical" evidence="1">
    <location>
        <begin position="397"/>
        <end position="415"/>
    </location>
</feature>
<feature type="domain" description="Peptidase S11 D-alanyl-D-alanine carboxypeptidase A N-terminal" evidence="2">
    <location>
        <begin position="24"/>
        <end position="270"/>
    </location>
</feature>
<dbReference type="Gene3D" id="3.40.710.10">
    <property type="entry name" value="DD-peptidase/beta-lactamase superfamily"/>
    <property type="match status" value="1"/>
</dbReference>
<protein>
    <submittedName>
        <fullName evidence="3">Putative D-alanyl-D-alanine carboxypeptidase</fullName>
        <ecNumber evidence="3">3.4.16.4</ecNumber>
    </submittedName>
</protein>
<dbReference type="Gene3D" id="2.60.410.10">
    <property type="entry name" value="D-Ala-D-Ala carboxypeptidase, C-terminal domain"/>
    <property type="match status" value="1"/>
</dbReference>
<dbReference type="Pfam" id="PF00768">
    <property type="entry name" value="Peptidase_S11"/>
    <property type="match status" value="1"/>
</dbReference>
<dbReference type="InterPro" id="IPR037167">
    <property type="entry name" value="Peptidase_S11_C_sf"/>
</dbReference>
<keyword evidence="4" id="KW-1185">Reference proteome</keyword>
<name>D6YS23_WADCW</name>
<dbReference type="KEGG" id="wch:wcw_1519"/>
<proteinExistence type="predicted"/>
<gene>
    <name evidence="3" type="primary">dacC</name>
    <name evidence="3" type="ordered locus">wcw_1519</name>
</gene>
<dbReference type="Proteomes" id="UP000001505">
    <property type="component" value="Chromosome"/>
</dbReference>
<dbReference type="PANTHER" id="PTHR21581:SF26">
    <property type="entry name" value="D-ALANYL-D-ALANINE ENDOPEPTIDASE"/>
    <property type="match status" value="1"/>
</dbReference>
<dbReference type="InterPro" id="IPR012338">
    <property type="entry name" value="Beta-lactam/transpept-like"/>
</dbReference>
<dbReference type="RefSeq" id="WP_013182576.1">
    <property type="nucleotide sequence ID" value="NC_014225.1"/>
</dbReference>
<reference evidence="3 4" key="1">
    <citation type="journal article" date="2010" name="PLoS ONE">
        <title>The Waddlia genome: a window into chlamydial biology.</title>
        <authorList>
            <person name="Bertelli C."/>
            <person name="Collyn F."/>
            <person name="Croxatto A."/>
            <person name="Ruckert C."/>
            <person name="Polkinghorne A."/>
            <person name="Kebbi-Beghdadi C."/>
            <person name="Goesmann A."/>
            <person name="Vaughan L."/>
            <person name="Greub G."/>
        </authorList>
    </citation>
    <scope>NUCLEOTIDE SEQUENCE [LARGE SCALE GENOMIC DNA]</scope>
    <source>
        <strain evidence="4">ATCC VR-1470 / WSU 86-1044</strain>
    </source>
</reference>
<sequence length="426" mass="47918">MNSTFCLIFALLLANSILNGIEIKIHADSAILMNADTGAILYEKNGKKEHFPASLTKIATAIYTLQLREQKLDKMLTAEHEAIASVSEEEMVRSNYSLPAYWLTRGTSHIGIKKGEELSLRDLLYGMMVASGGDASNMIALYMGGTIPVFMEELNLYLKELGCTSTYLMNPHGLHHPRHVSTAYDMAVLTREALKNSTFREIVKTVRCQRPETNKQKATTLIQTNRLLRKGKYYYSKAIGVKTGYTSQAKNNLVAAAKDGDRTLIAVFMHCDDREKMFLDAKQLFNKAFKEEKISRKVFQAGPQKMTLRVEGAAKSIATYIKNDVVFDFYPSEEPKLKCLLKWNAVSLPVQKDQQVGVLVFEDDNGKELHSEALFAKEKVDHHFFRRLRDRITGRKILKFFGACLAVLFIGGLIYELGCVKKSSSG</sequence>
<organism evidence="3 4">
    <name type="scientific">Waddlia chondrophila (strain ATCC VR-1470 / WSU 86-1044)</name>
    <dbReference type="NCBI Taxonomy" id="716544"/>
    <lineage>
        <taxon>Bacteria</taxon>
        <taxon>Pseudomonadati</taxon>
        <taxon>Chlamydiota</taxon>
        <taxon>Chlamydiia</taxon>
        <taxon>Parachlamydiales</taxon>
        <taxon>Waddliaceae</taxon>
        <taxon>Waddlia</taxon>
    </lineage>
</organism>
<dbReference type="HOGENOM" id="CLU_027070_7_3_0"/>
<keyword evidence="1" id="KW-1133">Transmembrane helix</keyword>
<dbReference type="OrthoDB" id="9791132at2"/>
<dbReference type="PANTHER" id="PTHR21581">
    <property type="entry name" value="D-ALANYL-D-ALANINE CARBOXYPEPTIDASE"/>
    <property type="match status" value="1"/>
</dbReference>
<evidence type="ECO:0000256" key="1">
    <source>
        <dbReference type="SAM" id="Phobius"/>
    </source>
</evidence>
<keyword evidence="1" id="KW-0812">Transmembrane</keyword>
<keyword evidence="3" id="KW-0121">Carboxypeptidase</keyword>